<accession>A0A921K8B4</accession>
<reference evidence="2" key="2">
    <citation type="submission" date="2021-09" db="EMBL/GenBank/DDBJ databases">
        <authorList>
            <person name="Gilroy R."/>
        </authorList>
    </citation>
    <scope>NUCLEOTIDE SEQUENCE</scope>
    <source>
        <strain evidence="2">ChiHjej13B12-14962</strain>
    </source>
</reference>
<evidence type="ECO:0000313" key="3">
    <source>
        <dbReference type="Proteomes" id="UP000703315"/>
    </source>
</evidence>
<name>A0A921K8B4_9MICC</name>
<reference evidence="2" key="1">
    <citation type="journal article" date="2021" name="PeerJ">
        <title>Extensive microbial diversity within the chicken gut microbiome revealed by metagenomics and culture.</title>
        <authorList>
            <person name="Gilroy R."/>
            <person name="Ravi A."/>
            <person name="Getino M."/>
            <person name="Pursley I."/>
            <person name="Horton D.L."/>
            <person name="Alikhan N.F."/>
            <person name="Baker D."/>
            <person name="Gharbi K."/>
            <person name="Hall N."/>
            <person name="Watson M."/>
            <person name="Adriaenssens E.M."/>
            <person name="Foster-Nyarko E."/>
            <person name="Jarju S."/>
            <person name="Secka A."/>
            <person name="Antonio M."/>
            <person name="Oren A."/>
            <person name="Chaudhuri R.R."/>
            <person name="La Ragione R."/>
            <person name="Hildebrand F."/>
            <person name="Pallen M.J."/>
        </authorList>
    </citation>
    <scope>NUCLEOTIDE SEQUENCE</scope>
    <source>
        <strain evidence="2">ChiHjej13B12-14962</strain>
    </source>
</reference>
<feature type="region of interest" description="Disordered" evidence="1">
    <location>
        <begin position="176"/>
        <end position="198"/>
    </location>
</feature>
<dbReference type="Proteomes" id="UP000703315">
    <property type="component" value="Unassembled WGS sequence"/>
</dbReference>
<dbReference type="RefSeq" id="WP_303906488.1">
    <property type="nucleotide sequence ID" value="NZ_DYXC01000106.1"/>
</dbReference>
<organism evidence="2 3">
    <name type="scientific">Enteractinococcus helveticum</name>
    <dbReference type="NCBI Taxonomy" id="1837282"/>
    <lineage>
        <taxon>Bacteria</taxon>
        <taxon>Bacillati</taxon>
        <taxon>Actinomycetota</taxon>
        <taxon>Actinomycetes</taxon>
        <taxon>Micrococcales</taxon>
        <taxon>Micrococcaceae</taxon>
    </lineage>
</organism>
<sequence>MTKSFRDAAPGEYWVYRLREESPSERVLIKDLKVTKTKFRAIVTFDEGRKENIPGSRLKVLWDEVQQYDELMDKWAKLAEHTLDEIESCCVDQVFDMMVPLEVADLIYRPVDNILYVHDSETFSEMLGVDIGDYARNCRSFELDDTLVLSPHAAVVIAERLCRVNPTPVLEKVMEDETEARHKSKHGYQGSPISEDDTGWRSSEWAYQMYREYTRPRHELLRQWCGHRAISNHERLNAFEAECHRLGVLLEDALEELMQLGGQHAVETFRQQLEEERITPYNIRAVPERPLDPSEIPIQTVYKPRRRWW</sequence>
<proteinExistence type="predicted"/>
<dbReference type="AlphaFoldDB" id="A0A921K8B4"/>
<dbReference type="EMBL" id="DYXC01000106">
    <property type="protein sequence ID" value="HJF15066.1"/>
    <property type="molecule type" value="Genomic_DNA"/>
</dbReference>
<comment type="caution">
    <text evidence="2">The sequence shown here is derived from an EMBL/GenBank/DDBJ whole genome shotgun (WGS) entry which is preliminary data.</text>
</comment>
<protein>
    <submittedName>
        <fullName evidence="2">Uncharacterized protein</fullName>
    </submittedName>
</protein>
<evidence type="ECO:0000256" key="1">
    <source>
        <dbReference type="SAM" id="MobiDB-lite"/>
    </source>
</evidence>
<gene>
    <name evidence="2" type="ORF">K8V32_09745</name>
</gene>
<evidence type="ECO:0000313" key="2">
    <source>
        <dbReference type="EMBL" id="HJF15066.1"/>
    </source>
</evidence>